<reference evidence="2 3" key="1">
    <citation type="submission" date="2019-06" db="EMBL/GenBank/DDBJ databases">
        <title>Genome Sequence of the Brown Rot Fungal Pathogen Monilinia laxa.</title>
        <authorList>
            <person name="De Miccolis Angelini R.M."/>
            <person name="Landi L."/>
            <person name="Abate D."/>
            <person name="Pollastro S."/>
            <person name="Romanazzi G."/>
            <person name="Faretra F."/>
        </authorList>
    </citation>
    <scope>NUCLEOTIDE SEQUENCE [LARGE SCALE GENOMIC DNA]</scope>
    <source>
        <strain evidence="2 3">Mlax316</strain>
    </source>
</reference>
<sequence length="74" mass="8461">MVKSNTSQSSMQPSGKKSNHELNSHKLIQTKAQLNSSIEQHVSVAATNTTLLKTIYKHRTNERDFFSTFLKQPW</sequence>
<dbReference type="AlphaFoldDB" id="A0A5N6JQB2"/>
<organism evidence="2 3">
    <name type="scientific">Monilinia laxa</name>
    <name type="common">Brown rot fungus</name>
    <name type="synonym">Sclerotinia laxa</name>
    <dbReference type="NCBI Taxonomy" id="61186"/>
    <lineage>
        <taxon>Eukaryota</taxon>
        <taxon>Fungi</taxon>
        <taxon>Dikarya</taxon>
        <taxon>Ascomycota</taxon>
        <taxon>Pezizomycotina</taxon>
        <taxon>Leotiomycetes</taxon>
        <taxon>Helotiales</taxon>
        <taxon>Sclerotiniaceae</taxon>
        <taxon>Monilinia</taxon>
    </lineage>
</organism>
<keyword evidence="3" id="KW-1185">Reference proteome</keyword>
<evidence type="ECO:0000256" key="1">
    <source>
        <dbReference type="SAM" id="MobiDB-lite"/>
    </source>
</evidence>
<gene>
    <name evidence="2" type="ORF">EYC80_010405</name>
</gene>
<protein>
    <submittedName>
        <fullName evidence="2">Uncharacterized protein</fullName>
    </submittedName>
</protein>
<evidence type="ECO:0000313" key="2">
    <source>
        <dbReference type="EMBL" id="KAB8290079.1"/>
    </source>
</evidence>
<name>A0A5N6JQB2_MONLA</name>
<dbReference type="Proteomes" id="UP000326757">
    <property type="component" value="Unassembled WGS sequence"/>
</dbReference>
<feature type="compositionally biased region" description="Polar residues" evidence="1">
    <location>
        <begin position="1"/>
        <end position="16"/>
    </location>
</feature>
<evidence type="ECO:0000313" key="3">
    <source>
        <dbReference type="Proteomes" id="UP000326757"/>
    </source>
</evidence>
<accession>A0A5N6JQB2</accession>
<comment type="caution">
    <text evidence="2">The sequence shown here is derived from an EMBL/GenBank/DDBJ whole genome shotgun (WGS) entry which is preliminary data.</text>
</comment>
<dbReference type="OrthoDB" id="2316594at2759"/>
<dbReference type="EMBL" id="VIGI01000019">
    <property type="protein sequence ID" value="KAB8290079.1"/>
    <property type="molecule type" value="Genomic_DNA"/>
</dbReference>
<proteinExistence type="predicted"/>
<feature type="region of interest" description="Disordered" evidence="1">
    <location>
        <begin position="1"/>
        <end position="24"/>
    </location>
</feature>